<dbReference type="Gene3D" id="3.40.50.300">
    <property type="entry name" value="P-loop containing nucleotide triphosphate hydrolases"/>
    <property type="match status" value="1"/>
</dbReference>
<evidence type="ECO:0000259" key="1">
    <source>
        <dbReference type="Pfam" id="PF00350"/>
    </source>
</evidence>
<dbReference type="EMBL" id="LAZR01000048">
    <property type="protein sequence ID" value="KKN99102.1"/>
    <property type="molecule type" value="Genomic_DNA"/>
</dbReference>
<evidence type="ECO:0000313" key="2">
    <source>
        <dbReference type="EMBL" id="KKN99102.1"/>
    </source>
</evidence>
<protein>
    <recommendedName>
        <fullName evidence="1">Dynamin N-terminal domain-containing protein</fullName>
    </recommendedName>
</protein>
<sequence>MKTNMQAFCQELSKELEPFGEELRQALSELPPRKDFTKIDAHVRGLQEVQQRLSTLREKVSKQSTFLLIFGPLKSGKSTLMNALSGAYVSEVSSLPAYPALVYVKNGDQRRFEATDYEGDKREFPDNVAMAEAIQQDHAHLADAIVAAENTGEAFDPQKHYPQAIRRMDIEVPAASLAESGSVLVDTPGLYSRMRFGYDQMTRDFRDTATCAIFVVKTDNLFFEKVFEEFEELLNCFSRIFLVANIDSSKQDLSPDGTLTPSLESLDPDKIIDSFRSLSMSATLSGAIENGQLKIYPIDLQKAATRMLGKSTDSVSDVAADDTAMAGHRNDGFDEFVDDLTSYLNSSDYFHDFKHDSVRLARDLSEEAGELVTGDAVTQLRQDSREELERERERLAALQNLEQQNWEHAFNTLQNSKGGLLEELTEHNAEQLEKSCQEQLSAWMDSDESWNALLARLNPEIERESRRQSELLLEHLKKQLKGEHAGAEFTESQLAALRDAGLQVEKALAGCLQDLGTGTPAVVAQLEVKAEDIPITRTLGDYLKLRSRTRVWQRVFGDDGSQSVEAAVKKERLGNDSLEKLHAIARDAVNRQMPELLQRYADELTDAHVSRCVAALEQEIAKLKAAAEESVAPLESTMQFCVRAQEVFDRIKASSTRFSHELNELQSQLDLEQAAADEAGVDARVEETAAEY</sequence>
<dbReference type="InterPro" id="IPR027417">
    <property type="entry name" value="P-loop_NTPase"/>
</dbReference>
<name>A0A0F9VGX5_9ZZZZ</name>
<dbReference type="SUPFAM" id="SSF52540">
    <property type="entry name" value="P-loop containing nucleoside triphosphate hydrolases"/>
    <property type="match status" value="1"/>
</dbReference>
<dbReference type="InterPro" id="IPR045063">
    <property type="entry name" value="Dynamin_N"/>
</dbReference>
<organism evidence="2">
    <name type="scientific">marine sediment metagenome</name>
    <dbReference type="NCBI Taxonomy" id="412755"/>
    <lineage>
        <taxon>unclassified sequences</taxon>
        <taxon>metagenomes</taxon>
        <taxon>ecological metagenomes</taxon>
    </lineage>
</organism>
<accession>A0A0F9VGX5</accession>
<feature type="domain" description="Dynamin N-terminal" evidence="1">
    <location>
        <begin position="68"/>
        <end position="234"/>
    </location>
</feature>
<dbReference type="AlphaFoldDB" id="A0A0F9VGX5"/>
<gene>
    <name evidence="2" type="ORF">LCGC14_0138950</name>
</gene>
<proteinExistence type="predicted"/>
<dbReference type="Pfam" id="PF00350">
    <property type="entry name" value="Dynamin_N"/>
    <property type="match status" value="1"/>
</dbReference>
<reference evidence="2" key="1">
    <citation type="journal article" date="2015" name="Nature">
        <title>Complex archaea that bridge the gap between prokaryotes and eukaryotes.</title>
        <authorList>
            <person name="Spang A."/>
            <person name="Saw J.H."/>
            <person name="Jorgensen S.L."/>
            <person name="Zaremba-Niedzwiedzka K."/>
            <person name="Martijn J."/>
            <person name="Lind A.E."/>
            <person name="van Eijk R."/>
            <person name="Schleper C."/>
            <person name="Guy L."/>
            <person name="Ettema T.J."/>
        </authorList>
    </citation>
    <scope>NUCLEOTIDE SEQUENCE</scope>
</reference>
<dbReference type="CDD" id="cd00882">
    <property type="entry name" value="Ras_like_GTPase"/>
    <property type="match status" value="1"/>
</dbReference>
<comment type="caution">
    <text evidence="2">The sequence shown here is derived from an EMBL/GenBank/DDBJ whole genome shotgun (WGS) entry which is preliminary data.</text>
</comment>